<name>A0ABP1G873_9CHLO</name>
<organism evidence="2 3">
    <name type="scientific">Coccomyxa viridis</name>
    <dbReference type="NCBI Taxonomy" id="1274662"/>
    <lineage>
        <taxon>Eukaryota</taxon>
        <taxon>Viridiplantae</taxon>
        <taxon>Chlorophyta</taxon>
        <taxon>core chlorophytes</taxon>
        <taxon>Trebouxiophyceae</taxon>
        <taxon>Trebouxiophyceae incertae sedis</taxon>
        <taxon>Coccomyxaceae</taxon>
        <taxon>Coccomyxa</taxon>
    </lineage>
</organism>
<evidence type="ECO:0000313" key="3">
    <source>
        <dbReference type="Proteomes" id="UP001497392"/>
    </source>
</evidence>
<comment type="caution">
    <text evidence="2">The sequence shown here is derived from an EMBL/GenBank/DDBJ whole genome shotgun (WGS) entry which is preliminary data.</text>
</comment>
<feature type="compositionally biased region" description="Polar residues" evidence="1">
    <location>
        <begin position="372"/>
        <end position="381"/>
    </location>
</feature>
<evidence type="ECO:0000256" key="1">
    <source>
        <dbReference type="SAM" id="MobiDB-lite"/>
    </source>
</evidence>
<dbReference type="EMBL" id="CAXHTA020000017">
    <property type="protein sequence ID" value="CAL5227505.1"/>
    <property type="molecule type" value="Genomic_DNA"/>
</dbReference>
<keyword evidence="3" id="KW-1185">Reference proteome</keyword>
<feature type="compositionally biased region" description="Basic and acidic residues" evidence="1">
    <location>
        <begin position="284"/>
        <end position="303"/>
    </location>
</feature>
<gene>
    <name evidence="2" type="primary">g10490</name>
    <name evidence="2" type="ORF">VP750_LOCUS9411</name>
</gene>
<protein>
    <submittedName>
        <fullName evidence="2">G10490 protein</fullName>
    </submittedName>
</protein>
<proteinExistence type="predicted"/>
<dbReference type="Proteomes" id="UP001497392">
    <property type="component" value="Unassembled WGS sequence"/>
</dbReference>
<accession>A0ABP1G873</accession>
<feature type="region of interest" description="Disordered" evidence="1">
    <location>
        <begin position="195"/>
        <end position="238"/>
    </location>
</feature>
<feature type="region of interest" description="Disordered" evidence="1">
    <location>
        <begin position="275"/>
        <end position="334"/>
    </location>
</feature>
<evidence type="ECO:0000313" key="2">
    <source>
        <dbReference type="EMBL" id="CAL5227505.1"/>
    </source>
</evidence>
<feature type="region of interest" description="Disordered" evidence="1">
    <location>
        <begin position="360"/>
        <end position="381"/>
    </location>
</feature>
<sequence length="489" mass="52159">MTYRLLWNAFQHATDEELNLEVSIPAGECFRDPGEVLAAIRQLVGHGVLLMLHVDNVQELSVHAEPGGWYEGLVEEFLTMQVTIEGCQDERFARELAGTHGLWEDLSEYIRMPGICGFFTGRTVAPLRVGTKYGGVRNGASLGGASLLDLPHLSNAGVLEICAKTRCSSGRPVVETWGFQPEHVTAAQQIVSLEEEPTLDSVPGLSLETACPSRTQGDSAGETPMAGSASARTLQEAAGPARMLRQGPGVQGVGTSDDASAAELLSLLVASSPGLVQRARKRSREPDSGRPTVRQDLRRRSDSRSAATDSVGSALLGTDSPGETGTGGSSGTGTLQEAKALSLPKSKALAAAQAMGAILEEERPRKMRKESASSWPSAQLQSINDITTRHAASGSPRPQEDLKALLPSPQFVLSQRSQLEVCDKAIKLAAMIRGINGLANGVPSLVRVVLQEAVRRAHREKWATRPLQYIVDALHDPQMPYSQAITAAA</sequence>
<reference evidence="2 3" key="1">
    <citation type="submission" date="2024-06" db="EMBL/GenBank/DDBJ databases">
        <authorList>
            <person name="Kraege A."/>
            <person name="Thomma B."/>
        </authorList>
    </citation>
    <scope>NUCLEOTIDE SEQUENCE [LARGE SCALE GENOMIC DNA]</scope>
</reference>